<evidence type="ECO:0000313" key="1">
    <source>
        <dbReference type="EMBL" id="KAL2643027.1"/>
    </source>
</evidence>
<proteinExistence type="predicted"/>
<sequence>MFVLSARRPGIVVLRYLIRLSRVLNLRSLCSSKFENRKFAGGARDGNRRWKILSSEAKAKGILLNGQQEEVLCLKGWLGKINRRAELGTEPKLASEGAKRPLEGMEETHPQLTVQLC</sequence>
<accession>A0ABD1Z8I9</accession>
<comment type="caution">
    <text evidence="1">The sequence shown here is derived from an EMBL/GenBank/DDBJ whole genome shotgun (WGS) entry which is preliminary data.</text>
</comment>
<dbReference type="AlphaFoldDB" id="A0ABD1Z8I9"/>
<name>A0ABD1Z8I9_9MARC</name>
<dbReference type="Proteomes" id="UP001605036">
    <property type="component" value="Unassembled WGS sequence"/>
</dbReference>
<keyword evidence="2" id="KW-1185">Reference proteome</keyword>
<reference evidence="1 2" key="1">
    <citation type="submission" date="2024-09" db="EMBL/GenBank/DDBJ databases">
        <title>Chromosome-scale assembly of Riccia fluitans.</title>
        <authorList>
            <person name="Paukszto L."/>
            <person name="Sawicki J."/>
            <person name="Karawczyk K."/>
            <person name="Piernik-Szablinska J."/>
            <person name="Szczecinska M."/>
            <person name="Mazdziarz M."/>
        </authorList>
    </citation>
    <scope>NUCLEOTIDE SEQUENCE [LARGE SCALE GENOMIC DNA]</scope>
    <source>
        <strain evidence="1">Rf_01</strain>
        <tissue evidence="1">Aerial parts of the thallus</tissue>
    </source>
</reference>
<gene>
    <name evidence="1" type="ORF">R1flu_010614</name>
</gene>
<evidence type="ECO:0000313" key="2">
    <source>
        <dbReference type="Proteomes" id="UP001605036"/>
    </source>
</evidence>
<organism evidence="1 2">
    <name type="scientific">Riccia fluitans</name>
    <dbReference type="NCBI Taxonomy" id="41844"/>
    <lineage>
        <taxon>Eukaryota</taxon>
        <taxon>Viridiplantae</taxon>
        <taxon>Streptophyta</taxon>
        <taxon>Embryophyta</taxon>
        <taxon>Marchantiophyta</taxon>
        <taxon>Marchantiopsida</taxon>
        <taxon>Marchantiidae</taxon>
        <taxon>Marchantiales</taxon>
        <taxon>Ricciaceae</taxon>
        <taxon>Riccia</taxon>
    </lineage>
</organism>
<protein>
    <submittedName>
        <fullName evidence="1">Uncharacterized protein</fullName>
    </submittedName>
</protein>
<dbReference type="EMBL" id="JBHFFA010000002">
    <property type="protein sequence ID" value="KAL2643027.1"/>
    <property type="molecule type" value="Genomic_DNA"/>
</dbReference>